<keyword evidence="2" id="KW-0732">Signal</keyword>
<feature type="signal peptide" evidence="2">
    <location>
        <begin position="1"/>
        <end position="19"/>
    </location>
</feature>
<feature type="region of interest" description="Disordered" evidence="1">
    <location>
        <begin position="237"/>
        <end position="256"/>
    </location>
</feature>
<feature type="chain" id="PRO_5022692675" evidence="2">
    <location>
        <begin position="20"/>
        <end position="630"/>
    </location>
</feature>
<sequence length="630" mass="72864">MEWVGFLFLGYQAMIIASANEELCGYLWDSALSQSSASDFNQHIINLQKPASDLNPGFYDLLTSSQLNSHERHPEASGIESRLADFPESARRPPIYHNVNSYMASPLAYWEPQPTSFNFFQKGFPMNELITNIPLAQDISTRQHYEFNMHSSGQSYGPWANPAFGVMNDPIDSKLKAFLISQTGSVPSPSESFRHRDGNQNGPLNPDFSTCDSTYFPVHKNYHVNSPMAYLGIQASSNHHSTQKPPEDGNLNGDEGTILKPIQDAQKGKKRKMCEPTENLQASIGQSDKTYFQESGGIVRSSIELNDNLGKGIWGEGQLDELQNLINSFINPETRDEEISVEKIINPIPTQEIPSDTTVKTTQHLENSIMNTPSKHFGRLWLMDIINCEGIPQSYKDTLEQISILKNSEVESKNEAIKFRRCCKFLMKRYRHSKSVQACDYKLIHKVDDFQKDMDVWYNYWEKESKIDIRDEAQLYRSPLSLPLFLFYVEMMIVISPWPLTQQAQENNYKGLDYKEELEKAVHFFQRFRADLIELDSNPEVDEDQNEEWKEYKDLIQRHTNFSQQRQYIISVLWHTLELWMKTNPTSTLWQNLSEYHGKNLNRNVKNFFNNLFFYGVQNLTEHLKKNYGN</sequence>
<protein>
    <submittedName>
        <fullName evidence="3">Uncharacterized protein</fullName>
    </submittedName>
</protein>
<organism evidence="3 4">
    <name type="scientific">Puccinia graminis f. sp. tritici</name>
    <dbReference type="NCBI Taxonomy" id="56615"/>
    <lineage>
        <taxon>Eukaryota</taxon>
        <taxon>Fungi</taxon>
        <taxon>Dikarya</taxon>
        <taxon>Basidiomycota</taxon>
        <taxon>Pucciniomycotina</taxon>
        <taxon>Pucciniomycetes</taxon>
        <taxon>Pucciniales</taxon>
        <taxon>Pucciniaceae</taxon>
        <taxon>Puccinia</taxon>
    </lineage>
</organism>
<gene>
    <name evidence="3" type="ORF">PGTUg99_020004</name>
</gene>
<evidence type="ECO:0000313" key="4">
    <source>
        <dbReference type="Proteomes" id="UP000325313"/>
    </source>
</evidence>
<proteinExistence type="predicted"/>
<accession>A0A5B0PWI6</accession>
<evidence type="ECO:0000256" key="1">
    <source>
        <dbReference type="SAM" id="MobiDB-lite"/>
    </source>
</evidence>
<evidence type="ECO:0000313" key="3">
    <source>
        <dbReference type="EMBL" id="KAA1105246.1"/>
    </source>
</evidence>
<dbReference type="Proteomes" id="UP000325313">
    <property type="component" value="Unassembled WGS sequence"/>
</dbReference>
<reference evidence="3 4" key="1">
    <citation type="submission" date="2019-05" db="EMBL/GenBank/DDBJ databases">
        <title>Emergence of the Ug99 lineage of the wheat stem rust pathogen through somatic hybridization.</title>
        <authorList>
            <person name="Li F."/>
            <person name="Upadhyaya N.M."/>
            <person name="Sperschneider J."/>
            <person name="Matny O."/>
            <person name="Nguyen-Phuc H."/>
            <person name="Mago R."/>
            <person name="Raley C."/>
            <person name="Miller M.E."/>
            <person name="Silverstein K.A.T."/>
            <person name="Henningsen E."/>
            <person name="Hirsch C.D."/>
            <person name="Visser B."/>
            <person name="Pretorius Z.A."/>
            <person name="Steffenson B.J."/>
            <person name="Schwessinger B."/>
            <person name="Dodds P.N."/>
            <person name="Figueroa M."/>
        </authorList>
    </citation>
    <scope>NUCLEOTIDE SEQUENCE [LARGE SCALE GENOMIC DNA]</scope>
    <source>
        <strain evidence="3 4">Ug99</strain>
    </source>
</reference>
<name>A0A5B0PWI6_PUCGR</name>
<comment type="caution">
    <text evidence="3">The sequence shown here is derived from an EMBL/GenBank/DDBJ whole genome shotgun (WGS) entry which is preliminary data.</text>
</comment>
<feature type="region of interest" description="Disordered" evidence="1">
    <location>
        <begin position="186"/>
        <end position="206"/>
    </location>
</feature>
<evidence type="ECO:0000256" key="2">
    <source>
        <dbReference type="SAM" id="SignalP"/>
    </source>
</evidence>
<dbReference type="AlphaFoldDB" id="A0A5B0PWI6"/>
<dbReference type="EMBL" id="VDEP01000311">
    <property type="protein sequence ID" value="KAA1105246.1"/>
    <property type="molecule type" value="Genomic_DNA"/>
</dbReference>